<gene>
    <name evidence="2" type="ORF">PPACK8108_LOCUS5241</name>
</gene>
<dbReference type="AlphaFoldDB" id="A0AAV0ASG5"/>
<keyword evidence="3" id="KW-1185">Reference proteome</keyword>
<dbReference type="EMBL" id="CALTRL010001006">
    <property type="protein sequence ID" value="CAH7670517.1"/>
    <property type="molecule type" value="Genomic_DNA"/>
</dbReference>
<name>A0AAV0ASG5_PHAPC</name>
<sequence>MSASPRKSDGNNHEDTIYSRINTFKGSIESQTRLLVQENGNLENKQAEAQVLQLLEELKKLCSLLVMGTKLNQDINFVAKSRLTKPPAARSIGSPTQPPTNKRFISNSNLCKILTDSSQALRREKLIKSGQEIDKSNQNVKQWTDDMVQKEKNKEEKVLKKMIESKMPCCCAEKRVGLMDDLLAAAEIVLTWVSSPILGFNSSKWIDIEAQARQKKIKSNHNYCEPTTISRQIRRFCSPLFEEPKLQEFWTHLKNSKSPINLLAVPSDNRDSGRINCCHKPIPQKLKSFFDEWPGIFFSKFQKDFVQTTGLLKLTNVDNPIVVSSKTLSLVDG</sequence>
<protein>
    <submittedName>
        <fullName evidence="2">Uncharacterized protein</fullName>
    </submittedName>
</protein>
<accession>A0AAV0ASG5</accession>
<reference evidence="2" key="1">
    <citation type="submission" date="2022-06" db="EMBL/GenBank/DDBJ databases">
        <authorList>
            <consortium name="SYNGENTA / RWTH Aachen University"/>
        </authorList>
    </citation>
    <scope>NUCLEOTIDE SEQUENCE</scope>
</reference>
<keyword evidence="1" id="KW-0175">Coiled coil</keyword>
<organism evidence="2 3">
    <name type="scientific">Phakopsora pachyrhizi</name>
    <name type="common">Asian soybean rust disease fungus</name>
    <dbReference type="NCBI Taxonomy" id="170000"/>
    <lineage>
        <taxon>Eukaryota</taxon>
        <taxon>Fungi</taxon>
        <taxon>Dikarya</taxon>
        <taxon>Basidiomycota</taxon>
        <taxon>Pucciniomycotina</taxon>
        <taxon>Pucciniomycetes</taxon>
        <taxon>Pucciniales</taxon>
        <taxon>Phakopsoraceae</taxon>
        <taxon>Phakopsora</taxon>
    </lineage>
</organism>
<comment type="caution">
    <text evidence="2">The sequence shown here is derived from an EMBL/GenBank/DDBJ whole genome shotgun (WGS) entry which is preliminary data.</text>
</comment>
<feature type="coiled-coil region" evidence="1">
    <location>
        <begin position="28"/>
        <end position="64"/>
    </location>
</feature>
<dbReference type="Proteomes" id="UP001153365">
    <property type="component" value="Unassembled WGS sequence"/>
</dbReference>
<evidence type="ECO:0000256" key="1">
    <source>
        <dbReference type="SAM" id="Coils"/>
    </source>
</evidence>
<evidence type="ECO:0000313" key="2">
    <source>
        <dbReference type="EMBL" id="CAH7670517.1"/>
    </source>
</evidence>
<evidence type="ECO:0000313" key="3">
    <source>
        <dbReference type="Proteomes" id="UP001153365"/>
    </source>
</evidence>
<proteinExistence type="predicted"/>